<dbReference type="AlphaFoldDB" id="A0AAN9SHG3"/>
<gene>
    <name evidence="1" type="ORF">VNO78_16656</name>
</gene>
<proteinExistence type="predicted"/>
<organism evidence="1 2">
    <name type="scientific">Psophocarpus tetragonolobus</name>
    <name type="common">Winged bean</name>
    <name type="synonym">Dolichos tetragonolobus</name>
    <dbReference type="NCBI Taxonomy" id="3891"/>
    <lineage>
        <taxon>Eukaryota</taxon>
        <taxon>Viridiplantae</taxon>
        <taxon>Streptophyta</taxon>
        <taxon>Embryophyta</taxon>
        <taxon>Tracheophyta</taxon>
        <taxon>Spermatophyta</taxon>
        <taxon>Magnoliopsida</taxon>
        <taxon>eudicotyledons</taxon>
        <taxon>Gunneridae</taxon>
        <taxon>Pentapetalae</taxon>
        <taxon>rosids</taxon>
        <taxon>fabids</taxon>
        <taxon>Fabales</taxon>
        <taxon>Fabaceae</taxon>
        <taxon>Papilionoideae</taxon>
        <taxon>50 kb inversion clade</taxon>
        <taxon>NPAAA clade</taxon>
        <taxon>indigoferoid/millettioid clade</taxon>
        <taxon>Phaseoleae</taxon>
        <taxon>Psophocarpus</taxon>
    </lineage>
</organism>
<dbReference type="Proteomes" id="UP001386955">
    <property type="component" value="Unassembled WGS sequence"/>
</dbReference>
<keyword evidence="2" id="KW-1185">Reference proteome</keyword>
<protein>
    <submittedName>
        <fullName evidence="1">Uncharacterized protein</fullName>
    </submittedName>
</protein>
<evidence type="ECO:0000313" key="2">
    <source>
        <dbReference type="Proteomes" id="UP001386955"/>
    </source>
</evidence>
<sequence>MVACWFYRVEYSMMVVDEHSALINFGSCSVDAGFVMRALCVVKDRWLIVWYCIPPPNPNGLFSPTPTC</sequence>
<accession>A0AAN9SHG3</accession>
<evidence type="ECO:0000313" key="1">
    <source>
        <dbReference type="EMBL" id="KAK7395991.1"/>
    </source>
</evidence>
<comment type="caution">
    <text evidence="1">The sequence shown here is derived from an EMBL/GenBank/DDBJ whole genome shotgun (WGS) entry which is preliminary data.</text>
</comment>
<reference evidence="1 2" key="1">
    <citation type="submission" date="2024-01" db="EMBL/GenBank/DDBJ databases">
        <title>The genomes of 5 underutilized Papilionoideae crops provide insights into root nodulation and disease resistanc.</title>
        <authorList>
            <person name="Jiang F."/>
        </authorList>
    </citation>
    <scope>NUCLEOTIDE SEQUENCE [LARGE SCALE GENOMIC DNA]</scope>
    <source>
        <strain evidence="1">DUOXIRENSHENG_FW03</strain>
        <tissue evidence="1">Leaves</tissue>
    </source>
</reference>
<name>A0AAN9SHG3_PSOTE</name>
<dbReference type="EMBL" id="JAYMYS010000004">
    <property type="protein sequence ID" value="KAK7395991.1"/>
    <property type="molecule type" value="Genomic_DNA"/>
</dbReference>